<proteinExistence type="predicted"/>
<dbReference type="Proteomes" id="UP001152320">
    <property type="component" value="Chromosome 9"/>
</dbReference>
<accession>A0A9Q1H5I3</accession>
<comment type="caution">
    <text evidence="1">The sequence shown here is derived from an EMBL/GenBank/DDBJ whole genome shotgun (WGS) entry which is preliminary data.</text>
</comment>
<protein>
    <submittedName>
        <fullName evidence="1">Uncharacterized protein</fullName>
    </submittedName>
</protein>
<organism evidence="1 2">
    <name type="scientific">Holothuria leucospilota</name>
    <name type="common">Black long sea cucumber</name>
    <name type="synonym">Mertensiothuria leucospilota</name>
    <dbReference type="NCBI Taxonomy" id="206669"/>
    <lineage>
        <taxon>Eukaryota</taxon>
        <taxon>Metazoa</taxon>
        <taxon>Echinodermata</taxon>
        <taxon>Eleutherozoa</taxon>
        <taxon>Echinozoa</taxon>
        <taxon>Holothuroidea</taxon>
        <taxon>Aspidochirotacea</taxon>
        <taxon>Aspidochirotida</taxon>
        <taxon>Holothuriidae</taxon>
        <taxon>Holothuria</taxon>
    </lineage>
</organism>
<gene>
    <name evidence="1" type="ORF">HOLleu_20170</name>
</gene>
<sequence>MSSLMGCMNNVLSVASMSSTGEKFRSEICDLCTQECTKSLSFRGLHPWTPAGDLWRSPVPLAGDAKCSLNEPKPIYFFPEMGESCIQYSAFGLQTAKF</sequence>
<name>A0A9Q1H5I3_HOLLE</name>
<dbReference type="AlphaFoldDB" id="A0A9Q1H5I3"/>
<evidence type="ECO:0000313" key="2">
    <source>
        <dbReference type="Proteomes" id="UP001152320"/>
    </source>
</evidence>
<reference evidence="1" key="1">
    <citation type="submission" date="2021-10" db="EMBL/GenBank/DDBJ databases">
        <title>Tropical sea cucumber genome reveals ecological adaptation and Cuvierian tubules defense mechanism.</title>
        <authorList>
            <person name="Chen T."/>
        </authorList>
    </citation>
    <scope>NUCLEOTIDE SEQUENCE</scope>
    <source>
        <strain evidence="1">Nanhai2018</strain>
        <tissue evidence="1">Muscle</tissue>
    </source>
</reference>
<evidence type="ECO:0000313" key="1">
    <source>
        <dbReference type="EMBL" id="KAJ8036252.1"/>
    </source>
</evidence>
<keyword evidence="2" id="KW-1185">Reference proteome</keyword>
<dbReference type="EMBL" id="JAIZAY010000009">
    <property type="protein sequence ID" value="KAJ8036252.1"/>
    <property type="molecule type" value="Genomic_DNA"/>
</dbReference>